<gene>
    <name evidence="1" type="ORF">BDY19DRAFT_193994</name>
</gene>
<organism evidence="1 2">
    <name type="scientific">Irpex rosettiformis</name>
    <dbReference type="NCBI Taxonomy" id="378272"/>
    <lineage>
        <taxon>Eukaryota</taxon>
        <taxon>Fungi</taxon>
        <taxon>Dikarya</taxon>
        <taxon>Basidiomycota</taxon>
        <taxon>Agaricomycotina</taxon>
        <taxon>Agaricomycetes</taxon>
        <taxon>Polyporales</taxon>
        <taxon>Irpicaceae</taxon>
        <taxon>Irpex</taxon>
    </lineage>
</organism>
<dbReference type="Proteomes" id="UP001055072">
    <property type="component" value="Unassembled WGS sequence"/>
</dbReference>
<evidence type="ECO:0000313" key="2">
    <source>
        <dbReference type="Proteomes" id="UP001055072"/>
    </source>
</evidence>
<dbReference type="EMBL" id="MU274914">
    <property type="protein sequence ID" value="KAI0088358.1"/>
    <property type="molecule type" value="Genomic_DNA"/>
</dbReference>
<proteinExistence type="predicted"/>
<name>A0ACB8U295_9APHY</name>
<sequence>MPATPRHKKSSRRADQKQRKAKTAAPTEEEWETMERQKSVVVGGRTFQEKDDVVLHSREKAENAWVASLRQIRMRRDEEIWIRVRWYQSPHNIAEIINSFDPGMFCRMERAPSDQSDILSAGCLKEVTHVHHFRENTLKPLDISPNDFFQRYSVGFETRDITPIPGSFTCLPECAKPYHPFPCTQTRGKRGKYLKISKDDDEIDLTWDVMHMCPRPQCGCRWYHRSCLIRAGYIDRDSAADVGDRRARLLAADPDSEDLHPSVVNPALLKTQETLEMKPGGISSVLGSLSTYVSAKLGHLPPELVEIAAQPIVRCATRPKLLSNPRLGTFSTAGNVKEVVLARRLVYQALDGGHEQLQQFCTQQPHTSDGQHLEDLELDVWQAQPDSIRVFASPRQEFWQRRAGLSEFSQDLDRCPPIFCPQCGNPV</sequence>
<evidence type="ECO:0000313" key="1">
    <source>
        <dbReference type="EMBL" id="KAI0088358.1"/>
    </source>
</evidence>
<comment type="caution">
    <text evidence="1">The sequence shown here is derived from an EMBL/GenBank/DDBJ whole genome shotgun (WGS) entry which is preliminary data.</text>
</comment>
<reference evidence="1" key="1">
    <citation type="journal article" date="2021" name="Environ. Microbiol.">
        <title>Gene family expansions and transcriptome signatures uncover fungal adaptations to wood decay.</title>
        <authorList>
            <person name="Hage H."/>
            <person name="Miyauchi S."/>
            <person name="Viragh M."/>
            <person name="Drula E."/>
            <person name="Min B."/>
            <person name="Chaduli D."/>
            <person name="Navarro D."/>
            <person name="Favel A."/>
            <person name="Norest M."/>
            <person name="Lesage-Meessen L."/>
            <person name="Balint B."/>
            <person name="Merenyi Z."/>
            <person name="de Eugenio L."/>
            <person name="Morin E."/>
            <person name="Martinez A.T."/>
            <person name="Baldrian P."/>
            <person name="Stursova M."/>
            <person name="Martinez M.J."/>
            <person name="Novotny C."/>
            <person name="Magnuson J.K."/>
            <person name="Spatafora J.W."/>
            <person name="Maurice S."/>
            <person name="Pangilinan J."/>
            <person name="Andreopoulos W."/>
            <person name="LaButti K."/>
            <person name="Hundley H."/>
            <person name="Na H."/>
            <person name="Kuo A."/>
            <person name="Barry K."/>
            <person name="Lipzen A."/>
            <person name="Henrissat B."/>
            <person name="Riley R."/>
            <person name="Ahrendt S."/>
            <person name="Nagy L.G."/>
            <person name="Grigoriev I.V."/>
            <person name="Martin F."/>
            <person name="Rosso M.N."/>
        </authorList>
    </citation>
    <scope>NUCLEOTIDE SEQUENCE</scope>
    <source>
        <strain evidence="1">CBS 384.51</strain>
    </source>
</reference>
<accession>A0ACB8U295</accession>
<protein>
    <submittedName>
        <fullName evidence="1">Uncharacterized protein</fullName>
    </submittedName>
</protein>
<keyword evidence="2" id="KW-1185">Reference proteome</keyword>